<evidence type="ECO:0000313" key="7">
    <source>
        <dbReference type="EMBL" id="CAF4131592.1"/>
    </source>
</evidence>
<dbReference type="EMBL" id="CAJNYT010002804">
    <property type="protein sequence ID" value="CAF3493899.1"/>
    <property type="molecule type" value="Genomic_DNA"/>
</dbReference>
<dbReference type="Proteomes" id="UP000663872">
    <property type="component" value="Unassembled WGS sequence"/>
</dbReference>
<evidence type="ECO:0000313" key="8">
    <source>
        <dbReference type="EMBL" id="CAF4201237.1"/>
    </source>
</evidence>
<dbReference type="EMBL" id="CAJNYD010003004">
    <property type="protein sequence ID" value="CAF3470140.1"/>
    <property type="molecule type" value="Genomic_DNA"/>
</dbReference>
<proteinExistence type="predicted"/>
<dbReference type="Proteomes" id="UP000663838">
    <property type="component" value="Unassembled WGS sequence"/>
</dbReference>
<sequence>MKYTITRQFSLKNEKYEIVSGSKTICTVKATLSKERAGQFDVKLSNLIAKHREDEFCVIEPDLNVSRNYLIYIENGESGKKNLFGQLSYELCNYNNYLYTIVVGRKLYKVRSSDLKNRCLVIIDTFEQNNLSQPDQYPTLQCPETLFQVIDSFSKLNKTYHVTINDKEKQLGYLAIVILLDLHECRRS</sequence>
<comment type="caution">
    <text evidence="3">The sequence shown here is derived from an EMBL/GenBank/DDBJ whole genome shotgun (WGS) entry which is preliminary data.</text>
</comment>
<evidence type="ECO:0000313" key="5">
    <source>
        <dbReference type="EMBL" id="CAF3493899.1"/>
    </source>
</evidence>
<dbReference type="OrthoDB" id="10027808at2759"/>
<dbReference type="EMBL" id="CAJOBR010002111">
    <property type="protein sequence ID" value="CAF4657628.1"/>
    <property type="molecule type" value="Genomic_DNA"/>
</dbReference>
<dbReference type="Proteomes" id="UP000663851">
    <property type="component" value="Unassembled WGS sequence"/>
</dbReference>
<dbReference type="Proteomes" id="UP000663833">
    <property type="component" value="Unassembled WGS sequence"/>
</dbReference>
<dbReference type="EMBL" id="CAJOBP010000151">
    <property type="protein sequence ID" value="CAF4131592.1"/>
    <property type="molecule type" value="Genomic_DNA"/>
</dbReference>
<organism evidence="3 11">
    <name type="scientific">Rotaria socialis</name>
    <dbReference type="NCBI Taxonomy" id="392032"/>
    <lineage>
        <taxon>Eukaryota</taxon>
        <taxon>Metazoa</taxon>
        <taxon>Spiralia</taxon>
        <taxon>Gnathifera</taxon>
        <taxon>Rotifera</taxon>
        <taxon>Eurotatoria</taxon>
        <taxon>Bdelloidea</taxon>
        <taxon>Philodinida</taxon>
        <taxon>Philodinidae</taxon>
        <taxon>Rotaria</taxon>
    </lineage>
</organism>
<dbReference type="EMBL" id="CAJOBS010000014">
    <property type="protein sequence ID" value="CAF4467265.1"/>
    <property type="molecule type" value="Genomic_DNA"/>
</dbReference>
<evidence type="ECO:0000313" key="9">
    <source>
        <dbReference type="EMBL" id="CAF4467265.1"/>
    </source>
</evidence>
<accession>A0A818C3E9</accession>
<dbReference type="Proteomes" id="UP000663825">
    <property type="component" value="Unassembled WGS sequence"/>
</dbReference>
<dbReference type="Proteomes" id="UP000663848">
    <property type="component" value="Unassembled WGS sequence"/>
</dbReference>
<dbReference type="Proteomes" id="UP000663862">
    <property type="component" value="Unassembled WGS sequence"/>
</dbReference>
<dbReference type="EMBL" id="CAJOBQ010000002">
    <property type="protein sequence ID" value="CAF4201237.1"/>
    <property type="molecule type" value="Genomic_DNA"/>
</dbReference>
<evidence type="ECO:0000313" key="1">
    <source>
        <dbReference type="EMBL" id="CAF3107553.1"/>
    </source>
</evidence>
<dbReference type="Proteomes" id="UP000663873">
    <property type="component" value="Unassembled WGS sequence"/>
</dbReference>
<protein>
    <submittedName>
        <fullName evidence="3">Uncharacterized protein</fullName>
    </submittedName>
</protein>
<dbReference type="AlphaFoldDB" id="A0A818C3E9"/>
<gene>
    <name evidence="2" type="ORF">FME351_LOCUS2960</name>
    <name evidence="5" type="ORF">GRG538_LOCUS17161</name>
    <name evidence="6" type="ORF">HFQ381_LOCUS123</name>
    <name evidence="3" type="ORF">KIK155_LOCUS10210</name>
    <name evidence="4" type="ORF">LUA448_LOCUS23303</name>
    <name evidence="10" type="ORF">QYT958_LOCUS15286</name>
    <name evidence="1" type="ORF">TIS948_LOCUS7281</name>
    <name evidence="9" type="ORF">TOA249_LOCUS631</name>
    <name evidence="8" type="ORF">TSG867_LOCUS118</name>
    <name evidence="7" type="ORF">UJA718_LOCUS2274</name>
</gene>
<evidence type="ECO:0000313" key="11">
    <source>
        <dbReference type="Proteomes" id="UP000663865"/>
    </source>
</evidence>
<dbReference type="EMBL" id="CAJOBO010000003">
    <property type="protein sequence ID" value="CAF4087705.1"/>
    <property type="molecule type" value="Genomic_DNA"/>
</dbReference>
<name>A0A818C3E9_9BILA</name>
<reference evidence="3" key="1">
    <citation type="submission" date="2021-02" db="EMBL/GenBank/DDBJ databases">
        <authorList>
            <person name="Nowell W R."/>
        </authorList>
    </citation>
    <scope>NUCLEOTIDE SEQUENCE</scope>
</reference>
<dbReference type="Proteomes" id="UP000663865">
    <property type="component" value="Unassembled WGS sequence"/>
</dbReference>
<dbReference type="EMBL" id="CAJNYU010000181">
    <property type="protein sequence ID" value="CAF3334576.1"/>
    <property type="molecule type" value="Genomic_DNA"/>
</dbReference>
<dbReference type="Proteomes" id="UP000663869">
    <property type="component" value="Unassembled WGS sequence"/>
</dbReference>
<evidence type="ECO:0000313" key="12">
    <source>
        <dbReference type="Proteomes" id="UP000663873"/>
    </source>
</evidence>
<dbReference type="EMBL" id="CAJNYV010001467">
    <property type="protein sequence ID" value="CAF3423979.1"/>
    <property type="molecule type" value="Genomic_DNA"/>
</dbReference>
<evidence type="ECO:0000313" key="4">
    <source>
        <dbReference type="EMBL" id="CAF3470140.1"/>
    </source>
</evidence>
<evidence type="ECO:0000313" key="6">
    <source>
        <dbReference type="EMBL" id="CAF4087705.1"/>
    </source>
</evidence>
<dbReference type="EMBL" id="CAJNXB010000886">
    <property type="protein sequence ID" value="CAF3107553.1"/>
    <property type="molecule type" value="Genomic_DNA"/>
</dbReference>
<evidence type="ECO:0000313" key="3">
    <source>
        <dbReference type="EMBL" id="CAF3423979.1"/>
    </source>
</evidence>
<evidence type="ECO:0000313" key="10">
    <source>
        <dbReference type="EMBL" id="CAF4657628.1"/>
    </source>
</evidence>
<keyword evidence="12" id="KW-1185">Reference proteome</keyword>
<evidence type="ECO:0000313" key="2">
    <source>
        <dbReference type="EMBL" id="CAF3334576.1"/>
    </source>
</evidence>